<dbReference type="OrthoDB" id="2303972at2759"/>
<reference evidence="1 2" key="1">
    <citation type="submission" date="2018-06" db="EMBL/GenBank/DDBJ databases">
        <title>Comparative genomics reveals the genomic features of Rhizophagus irregularis, R. cerebriforme, R. diaphanum and Gigaspora rosea, and their symbiotic lifestyle signature.</title>
        <authorList>
            <person name="Morin E."/>
            <person name="San Clemente H."/>
            <person name="Chen E.C.H."/>
            <person name="De La Providencia I."/>
            <person name="Hainaut M."/>
            <person name="Kuo A."/>
            <person name="Kohler A."/>
            <person name="Murat C."/>
            <person name="Tang N."/>
            <person name="Roy S."/>
            <person name="Loubradou J."/>
            <person name="Henrissat B."/>
            <person name="Grigoriev I.V."/>
            <person name="Corradi N."/>
            <person name="Roux C."/>
            <person name="Martin F.M."/>
        </authorList>
    </citation>
    <scope>NUCLEOTIDE SEQUENCE [LARGE SCALE GENOMIC DNA]</scope>
    <source>
        <strain evidence="1 2">DAOM 194757</strain>
    </source>
</reference>
<sequence length="103" mass="11933">MTFVPVVEAYEIDVSLDMKSNAHCRIWIEDINHNRIAGDGKGDYHFCDNGDEIIDIPDQEYWVVAKVRLSARKQKYRGTFNGNTCFRITGDEVKFHFDEISCN</sequence>
<keyword evidence="2" id="KW-1185">Reference proteome</keyword>
<accession>A0A397TUV7</accession>
<protein>
    <submittedName>
        <fullName evidence="1">Uncharacterized protein</fullName>
    </submittedName>
</protein>
<dbReference type="EMBL" id="QKWP01002932">
    <property type="protein sequence ID" value="RIB01810.1"/>
    <property type="molecule type" value="Genomic_DNA"/>
</dbReference>
<evidence type="ECO:0000313" key="1">
    <source>
        <dbReference type="EMBL" id="RIB01810.1"/>
    </source>
</evidence>
<dbReference type="Proteomes" id="UP000266673">
    <property type="component" value="Unassembled WGS sequence"/>
</dbReference>
<gene>
    <name evidence="1" type="ORF">C2G38_2229634</name>
</gene>
<organism evidence="1 2">
    <name type="scientific">Gigaspora rosea</name>
    <dbReference type="NCBI Taxonomy" id="44941"/>
    <lineage>
        <taxon>Eukaryota</taxon>
        <taxon>Fungi</taxon>
        <taxon>Fungi incertae sedis</taxon>
        <taxon>Mucoromycota</taxon>
        <taxon>Glomeromycotina</taxon>
        <taxon>Glomeromycetes</taxon>
        <taxon>Diversisporales</taxon>
        <taxon>Gigasporaceae</taxon>
        <taxon>Gigaspora</taxon>
    </lineage>
</organism>
<comment type="caution">
    <text evidence="1">The sequence shown here is derived from an EMBL/GenBank/DDBJ whole genome shotgun (WGS) entry which is preliminary data.</text>
</comment>
<evidence type="ECO:0000313" key="2">
    <source>
        <dbReference type="Proteomes" id="UP000266673"/>
    </source>
</evidence>
<proteinExistence type="predicted"/>
<dbReference type="AlphaFoldDB" id="A0A397TUV7"/>
<name>A0A397TUV7_9GLOM</name>